<protein>
    <submittedName>
        <fullName evidence="3">Uncharacterized protein</fullName>
    </submittedName>
</protein>
<evidence type="ECO:0000313" key="5">
    <source>
        <dbReference type="Proteomes" id="UP000568158"/>
    </source>
</evidence>
<feature type="compositionally biased region" description="Basic and acidic residues" evidence="1">
    <location>
        <begin position="55"/>
        <end position="78"/>
    </location>
</feature>
<reference evidence="4" key="2">
    <citation type="submission" date="2020-10" db="EMBL/GenBank/DDBJ databases">
        <authorList>
            <person name="Palmer J.M."/>
        </authorList>
    </citation>
    <scope>NUCLEOTIDE SEQUENCE</scope>
    <source>
        <strain evidence="4">UCD 2041</strain>
    </source>
</reference>
<dbReference type="GeneID" id="64574569"/>
<keyword evidence="2" id="KW-0812">Transmembrane</keyword>
<reference evidence="4" key="3">
    <citation type="journal article" name="BMC Genomics">
        <title>New genome assemblies reveal patterns of domestication and adaptation across Brettanomyces (Dekkera) species.</title>
        <authorList>
            <person name="Roach M.J."/>
            <person name="Borneman A.R."/>
        </authorList>
    </citation>
    <scope>NUCLEOTIDE SEQUENCE</scope>
    <source>
        <strain evidence="4">UCD 2041</strain>
    </source>
</reference>
<name>A0A8H6BQN7_DEKBR</name>
<feature type="region of interest" description="Disordered" evidence="1">
    <location>
        <begin position="49"/>
        <end position="109"/>
    </location>
</feature>
<accession>A0A8H6BQN7</accession>
<gene>
    <name evidence="4" type="ORF">BRETT_002645</name>
    <name evidence="3" type="ORF">HII12_000280</name>
</gene>
<dbReference type="RefSeq" id="XP_041138958.1">
    <property type="nucleotide sequence ID" value="XM_041281167.1"/>
</dbReference>
<dbReference type="EMBL" id="CP063137">
    <property type="protein sequence ID" value="QOU22465.1"/>
    <property type="molecule type" value="Genomic_DNA"/>
</dbReference>
<keyword evidence="2" id="KW-1133">Transmembrane helix</keyword>
<evidence type="ECO:0000256" key="1">
    <source>
        <dbReference type="SAM" id="MobiDB-lite"/>
    </source>
</evidence>
<feature type="transmembrane region" description="Helical" evidence="2">
    <location>
        <begin position="27"/>
        <end position="45"/>
    </location>
</feature>
<dbReference type="EMBL" id="JABCYN010000004">
    <property type="protein sequence ID" value="KAF6016007.1"/>
    <property type="molecule type" value="Genomic_DNA"/>
</dbReference>
<keyword evidence="2" id="KW-0472">Membrane</keyword>
<dbReference type="Proteomes" id="UP000663131">
    <property type="component" value="Chromosome 9"/>
</dbReference>
<evidence type="ECO:0000256" key="2">
    <source>
        <dbReference type="SAM" id="Phobius"/>
    </source>
</evidence>
<sequence>MSESIANSAGQLADATESELATPAQGMIVKFLIAAILTLFAFIYFDKTSSLNGHTPEENKKLNDAPAEKKEEDEKESIGARIASEHKRKSVRGETSGAKGRKVIRKRKV</sequence>
<dbReference type="Proteomes" id="UP000568158">
    <property type="component" value="Unassembled WGS sequence"/>
</dbReference>
<dbReference type="KEGG" id="bbrx:BRETT_002645"/>
<evidence type="ECO:0000313" key="4">
    <source>
        <dbReference type="EMBL" id="QOU22465.1"/>
    </source>
</evidence>
<feature type="compositionally biased region" description="Basic residues" evidence="1">
    <location>
        <begin position="99"/>
        <end position="109"/>
    </location>
</feature>
<organism evidence="3 5">
    <name type="scientific">Dekkera bruxellensis</name>
    <name type="common">Brettanomyces custersii</name>
    <dbReference type="NCBI Taxonomy" id="5007"/>
    <lineage>
        <taxon>Eukaryota</taxon>
        <taxon>Fungi</taxon>
        <taxon>Dikarya</taxon>
        <taxon>Ascomycota</taxon>
        <taxon>Saccharomycotina</taxon>
        <taxon>Pichiomycetes</taxon>
        <taxon>Pichiales</taxon>
        <taxon>Pichiaceae</taxon>
        <taxon>Brettanomyces</taxon>
    </lineage>
</organism>
<reference evidence="3 5" key="1">
    <citation type="journal article" date="2020" name="Appl. Microbiol. Biotechnol.">
        <title>Targeted gene deletion in Brettanomyces bruxellensis with an expression-free CRISPR-Cas9 system.</title>
        <authorList>
            <person name="Varela C."/>
            <person name="Bartel C."/>
            <person name="Onetto C."/>
            <person name="Borneman A."/>
        </authorList>
    </citation>
    <scope>NUCLEOTIDE SEQUENCE [LARGE SCALE GENOMIC DNA]</scope>
    <source>
        <strain evidence="3 5">AWRI1613</strain>
    </source>
</reference>
<evidence type="ECO:0000313" key="3">
    <source>
        <dbReference type="EMBL" id="KAF6016007.1"/>
    </source>
</evidence>
<dbReference type="AlphaFoldDB" id="A0A8H6BQN7"/>
<proteinExistence type="predicted"/>